<comment type="caution">
    <text evidence="1">The sequence shown here is derived from an EMBL/GenBank/DDBJ whole genome shotgun (WGS) entry which is preliminary data.</text>
</comment>
<dbReference type="PANTHER" id="PTHR16509">
    <property type="match status" value="1"/>
</dbReference>
<dbReference type="Gene3D" id="3.60.21.10">
    <property type="match status" value="1"/>
</dbReference>
<accession>A0A812T9B0</accession>
<dbReference type="Proteomes" id="UP000601435">
    <property type="component" value="Unassembled WGS sequence"/>
</dbReference>
<dbReference type="AlphaFoldDB" id="A0A812T9B0"/>
<sequence length="154" mass="16599">VDFIAQLGDFVDGCNRATAGHGHKALQDLLLPLEGGPPTLHLVGNHELYNFPRKEMEEGIALPELSEPYRISAPPVLDPEAPSSTSSYYSFCPSHGWRVCVLDPYEISIMSGGGARPGIDADAELDSYAVELCQANNPNDITKEDSVLVYLLGA</sequence>
<feature type="non-terminal residue" evidence="1">
    <location>
        <position position="1"/>
    </location>
</feature>
<dbReference type="GO" id="GO:0008663">
    <property type="term" value="F:2',3'-cyclic-nucleotide 2'-phosphodiesterase activity"/>
    <property type="evidence" value="ECO:0007669"/>
    <property type="project" value="TreeGrafter"/>
</dbReference>
<gene>
    <name evidence="1" type="primary">adprm</name>
    <name evidence="1" type="ORF">SNEC2469_LOCUS14620</name>
</gene>
<dbReference type="GO" id="GO:0030145">
    <property type="term" value="F:manganese ion binding"/>
    <property type="evidence" value="ECO:0007669"/>
    <property type="project" value="TreeGrafter"/>
</dbReference>
<dbReference type="OrthoDB" id="9675250at2759"/>
<reference evidence="1" key="1">
    <citation type="submission" date="2021-02" db="EMBL/GenBank/DDBJ databases">
        <authorList>
            <person name="Dougan E. K."/>
            <person name="Rhodes N."/>
            <person name="Thang M."/>
            <person name="Chan C."/>
        </authorList>
    </citation>
    <scope>NUCLEOTIDE SEQUENCE</scope>
</reference>
<name>A0A812T9B0_9DINO</name>
<dbReference type="EMBL" id="CAJNJA010023494">
    <property type="protein sequence ID" value="CAE7511796.1"/>
    <property type="molecule type" value="Genomic_DNA"/>
</dbReference>
<evidence type="ECO:0000313" key="1">
    <source>
        <dbReference type="EMBL" id="CAE7511796.1"/>
    </source>
</evidence>
<dbReference type="SUPFAM" id="SSF56300">
    <property type="entry name" value="Metallo-dependent phosphatases"/>
    <property type="match status" value="1"/>
</dbReference>
<proteinExistence type="predicted"/>
<dbReference type="PANTHER" id="PTHR16509:SF1">
    <property type="entry name" value="MANGANESE-DEPENDENT ADP-RIBOSE_CDP-ALCOHOL DIPHOSPHATASE"/>
    <property type="match status" value="1"/>
</dbReference>
<dbReference type="InterPro" id="IPR029052">
    <property type="entry name" value="Metallo-depent_PP-like"/>
</dbReference>
<evidence type="ECO:0000313" key="2">
    <source>
        <dbReference type="Proteomes" id="UP000601435"/>
    </source>
</evidence>
<organism evidence="1 2">
    <name type="scientific">Symbiodinium necroappetens</name>
    <dbReference type="NCBI Taxonomy" id="1628268"/>
    <lineage>
        <taxon>Eukaryota</taxon>
        <taxon>Sar</taxon>
        <taxon>Alveolata</taxon>
        <taxon>Dinophyceae</taxon>
        <taxon>Suessiales</taxon>
        <taxon>Symbiodiniaceae</taxon>
        <taxon>Symbiodinium</taxon>
    </lineage>
</organism>
<protein>
    <submittedName>
        <fullName evidence="1">Adprm protein</fullName>
    </submittedName>
</protein>
<keyword evidence="2" id="KW-1185">Reference proteome</keyword>
<dbReference type="GO" id="GO:0047631">
    <property type="term" value="F:ADP-ribose diphosphatase activity"/>
    <property type="evidence" value="ECO:0007669"/>
    <property type="project" value="TreeGrafter"/>
</dbReference>
<dbReference type="GO" id="GO:0047734">
    <property type="term" value="F:CDP-glycerol diphosphatase activity"/>
    <property type="evidence" value="ECO:0007669"/>
    <property type="project" value="TreeGrafter"/>
</dbReference>